<accession>A0A915J2E6</accession>
<name>A0A915J2E6_ROMCU</name>
<organism evidence="1 2">
    <name type="scientific">Romanomermis culicivorax</name>
    <name type="common">Nematode worm</name>
    <dbReference type="NCBI Taxonomy" id="13658"/>
    <lineage>
        <taxon>Eukaryota</taxon>
        <taxon>Metazoa</taxon>
        <taxon>Ecdysozoa</taxon>
        <taxon>Nematoda</taxon>
        <taxon>Enoplea</taxon>
        <taxon>Dorylaimia</taxon>
        <taxon>Mermithida</taxon>
        <taxon>Mermithoidea</taxon>
        <taxon>Mermithidae</taxon>
        <taxon>Romanomermis</taxon>
    </lineage>
</organism>
<keyword evidence="1" id="KW-1185">Reference proteome</keyword>
<protein>
    <submittedName>
        <fullName evidence="2">Uncharacterized protein</fullName>
    </submittedName>
</protein>
<sequence length="60" mass="7084">MVLPWYGAHLQADEKAVGNAMRNFENGDGSSAWFCDAKRSRRPEKLMIRDKRRLLYYYSN</sequence>
<dbReference type="AlphaFoldDB" id="A0A915J2E6"/>
<evidence type="ECO:0000313" key="2">
    <source>
        <dbReference type="WBParaSite" id="nRc.2.0.1.t20289-RA"/>
    </source>
</evidence>
<evidence type="ECO:0000313" key="1">
    <source>
        <dbReference type="Proteomes" id="UP000887565"/>
    </source>
</evidence>
<proteinExistence type="predicted"/>
<reference evidence="2" key="1">
    <citation type="submission" date="2022-11" db="UniProtKB">
        <authorList>
            <consortium name="WormBaseParasite"/>
        </authorList>
    </citation>
    <scope>IDENTIFICATION</scope>
</reference>
<dbReference type="WBParaSite" id="nRc.2.0.1.t20289-RA">
    <property type="protein sequence ID" value="nRc.2.0.1.t20289-RA"/>
    <property type="gene ID" value="nRc.2.0.1.g20289"/>
</dbReference>
<dbReference type="Proteomes" id="UP000887565">
    <property type="component" value="Unplaced"/>
</dbReference>